<dbReference type="PANTHER" id="PTHR13887">
    <property type="entry name" value="GLUTATHIONE S-TRANSFERASE KAPPA"/>
    <property type="match status" value="1"/>
</dbReference>
<evidence type="ECO:0000259" key="1">
    <source>
        <dbReference type="Pfam" id="PF01323"/>
    </source>
</evidence>
<feature type="domain" description="DSBA-like thioredoxin" evidence="1">
    <location>
        <begin position="10"/>
        <end position="186"/>
    </location>
</feature>
<organism evidence="3 4">
    <name type="scientific">Providencia rettgeri</name>
    <dbReference type="NCBI Taxonomy" id="587"/>
    <lineage>
        <taxon>Bacteria</taxon>
        <taxon>Pseudomonadati</taxon>
        <taxon>Pseudomonadota</taxon>
        <taxon>Gammaproteobacteria</taxon>
        <taxon>Enterobacterales</taxon>
        <taxon>Morganellaceae</taxon>
        <taxon>Providencia</taxon>
    </lineage>
</organism>
<reference evidence="3 4" key="1">
    <citation type="submission" date="2018-06" db="EMBL/GenBank/DDBJ databases">
        <authorList>
            <consortium name="Pathogen Informatics"/>
            <person name="Doyle S."/>
        </authorList>
    </citation>
    <scope>NUCLEOTIDE SEQUENCE [LARGE SCALE GENOMIC DNA]</scope>
    <source>
        <strain evidence="3 4">NCTC11801</strain>
    </source>
</reference>
<name>A0A1B8SNV4_PRORE</name>
<dbReference type="OMA" id="LHYIYDP"/>
<dbReference type="PANTHER" id="PTHR13887:SF51">
    <property type="entry name" value="DSBA FAMILY PROTEIN"/>
    <property type="match status" value="1"/>
</dbReference>
<dbReference type="InterPro" id="IPR036249">
    <property type="entry name" value="Thioredoxin-like_sf"/>
</dbReference>
<dbReference type="RefSeq" id="WP_004914127.1">
    <property type="nucleotide sequence ID" value="NZ_ABEXOA020000008.1"/>
</dbReference>
<protein>
    <submittedName>
        <fullName evidence="3">DSBA-like thioredoxin domain</fullName>
    </submittedName>
    <submittedName>
        <fullName evidence="2">DsbA family protein</fullName>
    </submittedName>
</protein>
<reference evidence="2" key="3">
    <citation type="submission" date="2023-10" db="EMBL/GenBank/DDBJ databases">
        <title>Analysis of Resistance Genes of Carbapenem-resistant Providencia rettgeri.</title>
        <authorList>
            <person name="Liu M."/>
        </authorList>
    </citation>
    <scope>NUCLEOTIDE SEQUENCE</scope>
    <source>
        <strain evidence="2">QITACRE101</strain>
    </source>
</reference>
<dbReference type="AlphaFoldDB" id="A0A1B8SNV4"/>
<dbReference type="GO" id="GO:0016491">
    <property type="term" value="F:oxidoreductase activity"/>
    <property type="evidence" value="ECO:0007669"/>
    <property type="project" value="InterPro"/>
</dbReference>
<dbReference type="Proteomes" id="UP000254208">
    <property type="component" value="Unassembled WGS sequence"/>
</dbReference>
<gene>
    <name evidence="3" type="ORF">NCTC11801_00989</name>
    <name evidence="2" type="ORF">QDQ51_07950</name>
</gene>
<dbReference type="SUPFAM" id="SSF52833">
    <property type="entry name" value="Thioredoxin-like"/>
    <property type="match status" value="1"/>
</dbReference>
<evidence type="ECO:0000313" key="3">
    <source>
        <dbReference type="EMBL" id="SUC30073.1"/>
    </source>
</evidence>
<dbReference type="EMBL" id="JARVQW010000003">
    <property type="protein sequence ID" value="MDH2305346.1"/>
    <property type="molecule type" value="Genomic_DNA"/>
</dbReference>
<reference evidence="2" key="2">
    <citation type="submission" date="2023-04" db="EMBL/GenBank/DDBJ databases">
        <authorList>
            <person name="Li W."/>
        </authorList>
    </citation>
    <scope>NUCLEOTIDE SEQUENCE</scope>
    <source>
        <strain evidence="2">QITACRE101</strain>
    </source>
</reference>
<dbReference type="Proteomes" id="UP001162044">
    <property type="component" value="Unassembled WGS sequence"/>
</dbReference>
<sequence>MSNITLHYIYDPYCGWCYAAAPLIEIANQHPSINIEMHGGGMLAGNARLHLDDNFRQYILQADKRIASMTGQVFGDDYIKMLHEPNLVMDSTPPQTAILAATKQGKGFEMLKAIQKTHYISGRHIKDTAVLLELAKEIGLDVTQYVSDYSECEQHETAAHIETSKALLAQSGASGFPTLLIQQQGKWLRVPLQNYLGEPSKWQQFLDSLVTAAS</sequence>
<dbReference type="InterPro" id="IPR001853">
    <property type="entry name" value="DSBA-like_thioredoxin_dom"/>
</dbReference>
<dbReference type="Gene3D" id="3.40.30.10">
    <property type="entry name" value="Glutaredoxin"/>
    <property type="match status" value="1"/>
</dbReference>
<dbReference type="EMBL" id="UGTZ01000001">
    <property type="protein sequence ID" value="SUC30073.1"/>
    <property type="molecule type" value="Genomic_DNA"/>
</dbReference>
<dbReference type="GeneID" id="93672042"/>
<evidence type="ECO:0000313" key="4">
    <source>
        <dbReference type="Proteomes" id="UP000254208"/>
    </source>
</evidence>
<dbReference type="CDD" id="cd03025">
    <property type="entry name" value="DsbA_FrnE_like"/>
    <property type="match status" value="1"/>
</dbReference>
<dbReference type="Pfam" id="PF01323">
    <property type="entry name" value="DSBA"/>
    <property type="match status" value="1"/>
</dbReference>
<proteinExistence type="predicted"/>
<evidence type="ECO:0000313" key="2">
    <source>
        <dbReference type="EMBL" id="MDH2305346.1"/>
    </source>
</evidence>
<accession>A0A1B8SNV4</accession>